<dbReference type="InterPro" id="IPR036869">
    <property type="entry name" value="J_dom_sf"/>
</dbReference>
<feature type="region of interest" description="Disordered" evidence="2">
    <location>
        <begin position="134"/>
        <end position="536"/>
    </location>
</feature>
<feature type="coiled-coil region" evidence="1">
    <location>
        <begin position="46"/>
        <end position="89"/>
    </location>
</feature>
<dbReference type="Proteomes" id="UP001149079">
    <property type="component" value="Unassembled WGS sequence"/>
</dbReference>
<dbReference type="PROSITE" id="PS00636">
    <property type="entry name" value="DNAJ_1"/>
    <property type="match status" value="1"/>
</dbReference>
<feature type="compositionally biased region" description="Basic and acidic residues" evidence="2">
    <location>
        <begin position="490"/>
        <end position="509"/>
    </location>
</feature>
<feature type="compositionally biased region" description="Basic and acidic residues" evidence="2">
    <location>
        <begin position="423"/>
        <end position="437"/>
    </location>
</feature>
<dbReference type="RefSeq" id="XP_056521227.1">
    <property type="nucleotide sequence ID" value="XM_056667631.1"/>
</dbReference>
<evidence type="ECO:0000313" key="4">
    <source>
        <dbReference type="EMBL" id="KAJ5130848.1"/>
    </source>
</evidence>
<dbReference type="FunFam" id="1.10.287.110:FF:000073">
    <property type="entry name" value="DnaJ domain protein"/>
    <property type="match status" value="1"/>
</dbReference>
<comment type="caution">
    <text evidence="4">The sequence shown here is derived from an EMBL/GenBank/DDBJ whole genome shotgun (WGS) entry which is preliminary data.</text>
</comment>
<sequence>MTLPPDLDPYATLGVAKEATLTEIRAAHRKRVLKCHPDKIQDESQRRAAQDEFQQVQQAYELLSDETQRAKYDQTVKIAELKRELLERRRTDPSYGSPRGSGNGTREFRNGHIVEERVPLDVYFEEKMRFTEEPRSVSRKYDEFGLRSKPKATEEKKKTRTPLSTYRQAKERKESVKATHSDRAKTRDQERRRQAEAKHDTFEPYLESDEEASDSSVPRRVYTRISTTPRRERDSRSRPLESSRRRERRYEEESDLSDHWQSKIDSQSFSAEDYIASKTGRSSKSPRRYHGYDSTEPESAGARSSARYTRTRHRSSSRDDSYEHLETPRAYETKPPKMQSSVTSPSIKASFRPPFLTSRSATATGYTRPKQGHSSTLYQMMYEEVPSRTSKTRDRNDSGYSSPGTPEMLPRGSSPKISNTRYKIVEEPDHIVVEPKSSKYRTARSPDRERPTPTRQPPKRSSTYQTYTEASPRAETRSARTTRTQPDVEYISRPKEKDIKYSRTYKPEDVSYSPRPRAYYCEDDYRPPVGRRQSAY</sequence>
<dbReference type="InterPro" id="IPR001623">
    <property type="entry name" value="DnaJ_domain"/>
</dbReference>
<evidence type="ECO:0000256" key="2">
    <source>
        <dbReference type="SAM" id="MobiDB-lite"/>
    </source>
</evidence>
<dbReference type="OrthoDB" id="10250354at2759"/>
<feature type="compositionally biased region" description="Polar residues" evidence="2">
    <location>
        <begin position="338"/>
        <end position="347"/>
    </location>
</feature>
<dbReference type="GO" id="GO:0005634">
    <property type="term" value="C:nucleus"/>
    <property type="evidence" value="ECO:0007669"/>
    <property type="project" value="TreeGrafter"/>
</dbReference>
<dbReference type="EMBL" id="JAPQKL010000005">
    <property type="protein sequence ID" value="KAJ5130848.1"/>
    <property type="molecule type" value="Genomic_DNA"/>
</dbReference>
<dbReference type="SMART" id="SM00271">
    <property type="entry name" value="DnaJ"/>
    <property type="match status" value="1"/>
</dbReference>
<feature type="compositionally biased region" description="Basic and acidic residues" evidence="2">
    <location>
        <begin position="316"/>
        <end position="335"/>
    </location>
</feature>
<reference evidence="4" key="1">
    <citation type="submission" date="2022-11" db="EMBL/GenBank/DDBJ databases">
        <authorList>
            <person name="Petersen C."/>
        </authorList>
    </citation>
    <scope>NUCLEOTIDE SEQUENCE</scope>
    <source>
        <strain evidence="4">IBT 22155</strain>
    </source>
</reference>
<feature type="compositionally biased region" description="Polar residues" evidence="2">
    <location>
        <begin position="459"/>
        <end position="468"/>
    </location>
</feature>
<dbReference type="PROSITE" id="PS50076">
    <property type="entry name" value="DNAJ_2"/>
    <property type="match status" value="1"/>
</dbReference>
<dbReference type="Gene3D" id="1.10.287.110">
    <property type="entry name" value="DnaJ domain"/>
    <property type="match status" value="1"/>
</dbReference>
<proteinExistence type="predicted"/>
<dbReference type="PANTHER" id="PTHR44144">
    <property type="entry name" value="DNAJ HOMOLOG SUBFAMILY C MEMBER 9"/>
    <property type="match status" value="1"/>
</dbReference>
<protein>
    <recommendedName>
        <fullName evidence="3">J domain-containing protein</fullName>
    </recommendedName>
</protein>
<feature type="compositionally biased region" description="Basic and acidic residues" evidence="2">
    <location>
        <begin position="168"/>
        <end position="202"/>
    </location>
</feature>
<dbReference type="AlphaFoldDB" id="A0A9W9L061"/>
<gene>
    <name evidence="4" type="ORF">N7515_006887</name>
</gene>
<evidence type="ECO:0000259" key="3">
    <source>
        <dbReference type="PROSITE" id="PS50076"/>
    </source>
</evidence>
<dbReference type="GO" id="GO:0031072">
    <property type="term" value="F:heat shock protein binding"/>
    <property type="evidence" value="ECO:0007669"/>
    <property type="project" value="TreeGrafter"/>
</dbReference>
<dbReference type="GO" id="GO:0005737">
    <property type="term" value="C:cytoplasm"/>
    <property type="evidence" value="ECO:0007669"/>
    <property type="project" value="TreeGrafter"/>
</dbReference>
<dbReference type="PRINTS" id="PR00625">
    <property type="entry name" value="JDOMAIN"/>
</dbReference>
<feature type="compositionally biased region" description="Basic and acidic residues" evidence="2">
    <location>
        <begin position="134"/>
        <end position="157"/>
    </location>
</feature>
<reference evidence="4" key="2">
    <citation type="journal article" date="2023" name="IMA Fungus">
        <title>Comparative genomic study of the Penicillium genus elucidates a diverse pangenome and 15 lateral gene transfer events.</title>
        <authorList>
            <person name="Petersen C."/>
            <person name="Sorensen T."/>
            <person name="Nielsen M.R."/>
            <person name="Sondergaard T.E."/>
            <person name="Sorensen J.L."/>
            <person name="Fitzpatrick D.A."/>
            <person name="Frisvad J.C."/>
            <person name="Nielsen K.L."/>
        </authorList>
    </citation>
    <scope>NUCLEOTIDE SEQUENCE</scope>
    <source>
        <strain evidence="4">IBT 22155</strain>
    </source>
</reference>
<evidence type="ECO:0000256" key="1">
    <source>
        <dbReference type="SAM" id="Coils"/>
    </source>
</evidence>
<feature type="compositionally biased region" description="Basic and acidic residues" evidence="2">
    <location>
        <begin position="229"/>
        <end position="262"/>
    </location>
</feature>
<feature type="domain" description="J" evidence="3">
    <location>
        <begin position="8"/>
        <end position="76"/>
    </location>
</feature>
<keyword evidence="5" id="KW-1185">Reference proteome</keyword>
<name>A0A9W9L061_9EURO</name>
<evidence type="ECO:0000313" key="5">
    <source>
        <dbReference type="Proteomes" id="UP001149079"/>
    </source>
</evidence>
<dbReference type="InterPro" id="IPR018253">
    <property type="entry name" value="DnaJ_domain_CS"/>
</dbReference>
<dbReference type="InterPro" id="IPR052594">
    <property type="entry name" value="J_domain-containing_protein"/>
</dbReference>
<accession>A0A9W9L061</accession>
<keyword evidence="1" id="KW-0175">Coiled coil</keyword>
<feature type="region of interest" description="Disordered" evidence="2">
    <location>
        <begin position="89"/>
        <end position="108"/>
    </location>
</feature>
<organism evidence="4 5">
    <name type="scientific">Penicillium bovifimosum</name>
    <dbReference type="NCBI Taxonomy" id="126998"/>
    <lineage>
        <taxon>Eukaryota</taxon>
        <taxon>Fungi</taxon>
        <taxon>Dikarya</taxon>
        <taxon>Ascomycota</taxon>
        <taxon>Pezizomycotina</taxon>
        <taxon>Eurotiomycetes</taxon>
        <taxon>Eurotiomycetidae</taxon>
        <taxon>Eurotiales</taxon>
        <taxon>Aspergillaceae</taxon>
        <taxon>Penicillium</taxon>
    </lineage>
</organism>
<dbReference type="Pfam" id="PF00226">
    <property type="entry name" value="DnaJ"/>
    <property type="match status" value="1"/>
</dbReference>
<dbReference type="SUPFAM" id="SSF46565">
    <property type="entry name" value="Chaperone J-domain"/>
    <property type="match status" value="1"/>
</dbReference>
<dbReference type="PANTHER" id="PTHR44144:SF1">
    <property type="entry name" value="DNAJ HOMOLOG SUBFAMILY C MEMBER 9"/>
    <property type="match status" value="1"/>
</dbReference>
<dbReference type="CDD" id="cd06257">
    <property type="entry name" value="DnaJ"/>
    <property type="match status" value="1"/>
</dbReference>
<dbReference type="GeneID" id="81406801"/>